<proteinExistence type="predicted"/>
<protein>
    <submittedName>
        <fullName evidence="2">Uncharacterized protein</fullName>
    </submittedName>
</protein>
<feature type="compositionally biased region" description="Polar residues" evidence="1">
    <location>
        <begin position="10"/>
        <end position="29"/>
    </location>
</feature>
<evidence type="ECO:0000256" key="1">
    <source>
        <dbReference type="SAM" id="MobiDB-lite"/>
    </source>
</evidence>
<feature type="region of interest" description="Disordered" evidence="1">
    <location>
        <begin position="1"/>
        <end position="36"/>
    </location>
</feature>
<organism evidence="2">
    <name type="scientific">Arundo donax</name>
    <name type="common">Giant reed</name>
    <name type="synonym">Donax arundinaceus</name>
    <dbReference type="NCBI Taxonomy" id="35708"/>
    <lineage>
        <taxon>Eukaryota</taxon>
        <taxon>Viridiplantae</taxon>
        <taxon>Streptophyta</taxon>
        <taxon>Embryophyta</taxon>
        <taxon>Tracheophyta</taxon>
        <taxon>Spermatophyta</taxon>
        <taxon>Magnoliopsida</taxon>
        <taxon>Liliopsida</taxon>
        <taxon>Poales</taxon>
        <taxon>Poaceae</taxon>
        <taxon>PACMAD clade</taxon>
        <taxon>Arundinoideae</taxon>
        <taxon>Arundineae</taxon>
        <taxon>Arundo</taxon>
    </lineage>
</organism>
<evidence type="ECO:0000313" key="2">
    <source>
        <dbReference type="EMBL" id="JAD29789.1"/>
    </source>
</evidence>
<name>A0A0A8YS79_ARUDO</name>
<sequence length="36" mass="4254">MKLEFRTEHSQITAQSEARNSSQNINCGDQNKRKFR</sequence>
<accession>A0A0A8YS79</accession>
<reference evidence="2" key="1">
    <citation type="submission" date="2014-09" db="EMBL/GenBank/DDBJ databases">
        <authorList>
            <person name="Magalhaes I.L.F."/>
            <person name="Oliveira U."/>
            <person name="Santos F.R."/>
            <person name="Vidigal T.H.D.A."/>
            <person name="Brescovit A.D."/>
            <person name="Santos A.J."/>
        </authorList>
    </citation>
    <scope>NUCLEOTIDE SEQUENCE</scope>
    <source>
        <tissue evidence="2">Shoot tissue taken approximately 20 cm above the soil surface</tissue>
    </source>
</reference>
<dbReference type="EMBL" id="GBRH01268106">
    <property type="protein sequence ID" value="JAD29789.1"/>
    <property type="molecule type" value="Transcribed_RNA"/>
</dbReference>
<reference evidence="2" key="2">
    <citation type="journal article" date="2015" name="Data Brief">
        <title>Shoot transcriptome of the giant reed, Arundo donax.</title>
        <authorList>
            <person name="Barrero R.A."/>
            <person name="Guerrero F.D."/>
            <person name="Moolhuijzen P."/>
            <person name="Goolsby J.A."/>
            <person name="Tidwell J."/>
            <person name="Bellgard S.E."/>
            <person name="Bellgard M.I."/>
        </authorList>
    </citation>
    <scope>NUCLEOTIDE SEQUENCE</scope>
    <source>
        <tissue evidence="2">Shoot tissue taken approximately 20 cm above the soil surface</tissue>
    </source>
</reference>
<dbReference type="AlphaFoldDB" id="A0A0A8YS79"/>